<name>A0ABU7PGL1_9ACTN</name>
<evidence type="ECO:0000313" key="3">
    <source>
        <dbReference type="Proteomes" id="UP001344658"/>
    </source>
</evidence>
<protein>
    <submittedName>
        <fullName evidence="2">DUF5994 family protein</fullName>
    </submittedName>
</protein>
<reference evidence="2 3" key="1">
    <citation type="submission" date="2023-12" db="EMBL/GenBank/DDBJ databases">
        <title>Streptomyces sp. V4-01.</title>
        <authorList>
            <person name="Somphong A."/>
            <person name="Phongsopitanun W."/>
        </authorList>
    </citation>
    <scope>NUCLEOTIDE SEQUENCE [LARGE SCALE GENOMIC DNA]</scope>
    <source>
        <strain evidence="2 3">V4-01</strain>
    </source>
</reference>
<feature type="compositionally biased region" description="Basic and acidic residues" evidence="1">
    <location>
        <begin position="152"/>
        <end position="166"/>
    </location>
</feature>
<organism evidence="2 3">
    <name type="scientific">Actinacidiphila polyblastidii</name>
    <dbReference type="NCBI Taxonomy" id="3110430"/>
    <lineage>
        <taxon>Bacteria</taxon>
        <taxon>Bacillati</taxon>
        <taxon>Actinomycetota</taxon>
        <taxon>Actinomycetes</taxon>
        <taxon>Kitasatosporales</taxon>
        <taxon>Streptomycetaceae</taxon>
        <taxon>Actinacidiphila</taxon>
    </lineage>
</organism>
<dbReference type="EMBL" id="JAZEWV010000022">
    <property type="protein sequence ID" value="MEE4544843.1"/>
    <property type="molecule type" value="Genomic_DNA"/>
</dbReference>
<dbReference type="InterPro" id="IPR046036">
    <property type="entry name" value="DUF5994"/>
</dbReference>
<proteinExistence type="predicted"/>
<accession>A0ABU7PGL1</accession>
<sequence>MTATTVRTLPTGESPEVPVSSKELRVSLTPAGSAPARIDGAWWPYSRDVAAELPALIGELDVKWDRITHVTVNPAYWPAIPRKVSANGHVVKVGWFKEEQDRHQVMLLSYRTGRWDLLVIPPQTPPATAAWLMAAAADPRRTATGSQLMAEAEHVAAETPQEKPEAVWDSEAGHAAPGALPASPDPATRAA</sequence>
<dbReference type="Pfam" id="PF19457">
    <property type="entry name" value="DUF5994"/>
    <property type="match status" value="1"/>
</dbReference>
<keyword evidence="3" id="KW-1185">Reference proteome</keyword>
<evidence type="ECO:0000313" key="2">
    <source>
        <dbReference type="EMBL" id="MEE4544843.1"/>
    </source>
</evidence>
<feature type="region of interest" description="Disordered" evidence="1">
    <location>
        <begin position="152"/>
        <end position="191"/>
    </location>
</feature>
<comment type="caution">
    <text evidence="2">The sequence shown here is derived from an EMBL/GenBank/DDBJ whole genome shotgun (WGS) entry which is preliminary data.</text>
</comment>
<gene>
    <name evidence="2" type="ORF">V2S66_23105</name>
</gene>
<dbReference type="Proteomes" id="UP001344658">
    <property type="component" value="Unassembled WGS sequence"/>
</dbReference>
<evidence type="ECO:0000256" key="1">
    <source>
        <dbReference type="SAM" id="MobiDB-lite"/>
    </source>
</evidence>
<dbReference type="RefSeq" id="WP_330798004.1">
    <property type="nucleotide sequence ID" value="NZ_JAZEWV010000022.1"/>
</dbReference>